<protein>
    <recommendedName>
        <fullName evidence="1">PKD domain-containing protein</fullName>
    </recommendedName>
</protein>
<proteinExistence type="predicted"/>
<dbReference type="Proteomes" id="UP000824200">
    <property type="component" value="Unassembled WGS sequence"/>
</dbReference>
<dbReference type="Pfam" id="PF00801">
    <property type="entry name" value="PKD"/>
    <property type="match status" value="1"/>
</dbReference>
<sequence>MKKNVIALMLVLPLLFVFTVFSSGNVASLGVSVSVNGVEILNSPQNDTLHVDLVSYNGDFALDVKVTPENASDKKVSFVVEEVPGSAFADVSVSEAGVVTAKSTGIARISAVTNDGGYRDNITVNVTSSKPYGMNVSLYGLNSDENLLTPTANGYTAQVTTGTYRYETSLYPEGYGVKAEVQSGFAVIDGNAGTLLLPFSGETVVDFYYDNGAFGVIRKRVTLSVRQSSESGLTVNGEESCTLALEQGSTSCAFYVQAQQSPVVKENAYVQGFSVQQLQQNCYKVAVELSPDATDTVLEVAVGDKTAFVNVVYAEFAFSVRGDVAVTDDSAVVLAGSPVTFYAVAEVAAENVTYRWNGDGLRLDESQDGASCTVTAAQAGSYSLTVTALKNGVAMDIYPVTLSVQAVVPVSSVQFKSVASGLAMQRAVAGYKYSDSSLVRNSFTVDFFAYYNGQTVQNALQYMDVEYDEKIAYVEISQSGIIVTPKAKGEVTVSVRWKGNASFGTDVGAQVTLLCLPDAVAVSTSDQAFAASKAGLAMVLENDVVLGTAEDGSVYSVEERKAMMGTMQSTYNTQYFHNVGQAEQAKVNYVLEFRNDVYGNGYSINAMHFTAVKDSSGVSQIFRGPLHFVSYGQVASVAGQDNSAYLVRTDGITLCNVTLLGCSDETLSDGKGGYDLSALNETGTVLEVNADCSIINCRIRNGRNGVRIYGGNRQGNGYFIQSLAQNDGACRHRADVTIEGCIISQAREFLVKIGSNRALQANSGLSPDVNACVEPSLLDASGEPYDVQTNDYLNDEYFYDTYVMTDVTLKDSVLETSGLFSVGIETNFAGTLLYAQQDSIIFEGWPGTGGTSFPSVLRLEGDVRMYDWKDLSLVDSSTLIDSEQSRFKLNISAMLDYVCTNHSGTQYGYEYIIDRKQNVNYVHGGIAFYGGGKNYSQLDISGLDKSLADLSVYPVNLNMLSGAEGETGEQAEFLPLAAGTQDFRFYMYGSRSDNNVDKQLADQASGQKYSGVKPVPFR</sequence>
<organism evidence="2 3">
    <name type="scientific">Candidatus Fimimonas gallinarum</name>
    <dbReference type="NCBI Taxonomy" id="2840821"/>
    <lineage>
        <taxon>Bacteria</taxon>
        <taxon>Pseudomonadati</taxon>
        <taxon>Myxococcota</taxon>
        <taxon>Myxococcia</taxon>
        <taxon>Myxococcales</taxon>
        <taxon>Cystobacterineae</taxon>
        <taxon>Myxococcaceae</taxon>
        <taxon>Myxococcaceae incertae sedis</taxon>
        <taxon>Candidatus Fimimonas</taxon>
    </lineage>
</organism>
<gene>
    <name evidence="2" type="ORF">IAC95_01185</name>
</gene>
<feature type="domain" description="PKD" evidence="1">
    <location>
        <begin position="326"/>
        <end position="388"/>
    </location>
</feature>
<dbReference type="AlphaFoldDB" id="A0A9D1J7C4"/>
<accession>A0A9D1J7C4</accession>
<dbReference type="InterPro" id="IPR011050">
    <property type="entry name" value="Pectin_lyase_fold/virulence"/>
</dbReference>
<dbReference type="Gene3D" id="2.60.40.1080">
    <property type="match status" value="1"/>
</dbReference>
<reference evidence="2" key="1">
    <citation type="submission" date="2020-10" db="EMBL/GenBank/DDBJ databases">
        <authorList>
            <person name="Gilroy R."/>
        </authorList>
    </citation>
    <scope>NUCLEOTIDE SEQUENCE</scope>
    <source>
        <strain evidence="2">CHK121-14286</strain>
    </source>
</reference>
<evidence type="ECO:0000259" key="1">
    <source>
        <dbReference type="Pfam" id="PF00801"/>
    </source>
</evidence>
<evidence type="ECO:0000313" key="2">
    <source>
        <dbReference type="EMBL" id="HIR65494.1"/>
    </source>
</evidence>
<name>A0A9D1J7C4_9BACT</name>
<reference evidence="2" key="2">
    <citation type="journal article" date="2021" name="PeerJ">
        <title>Extensive microbial diversity within the chicken gut microbiome revealed by metagenomics and culture.</title>
        <authorList>
            <person name="Gilroy R."/>
            <person name="Ravi A."/>
            <person name="Getino M."/>
            <person name="Pursley I."/>
            <person name="Horton D.L."/>
            <person name="Alikhan N.F."/>
            <person name="Baker D."/>
            <person name="Gharbi K."/>
            <person name="Hall N."/>
            <person name="Watson M."/>
            <person name="Adriaenssens E.M."/>
            <person name="Foster-Nyarko E."/>
            <person name="Jarju S."/>
            <person name="Secka A."/>
            <person name="Antonio M."/>
            <person name="Oren A."/>
            <person name="Chaudhuri R.R."/>
            <person name="La Ragione R."/>
            <person name="Hildebrand F."/>
            <person name="Pallen M.J."/>
        </authorList>
    </citation>
    <scope>NUCLEOTIDE SEQUENCE</scope>
    <source>
        <strain evidence="2">CHK121-14286</strain>
    </source>
</reference>
<dbReference type="Gene3D" id="2.60.40.10">
    <property type="entry name" value="Immunoglobulins"/>
    <property type="match status" value="1"/>
</dbReference>
<dbReference type="InterPro" id="IPR013783">
    <property type="entry name" value="Ig-like_fold"/>
</dbReference>
<dbReference type="EMBL" id="DVHL01000010">
    <property type="protein sequence ID" value="HIR65494.1"/>
    <property type="molecule type" value="Genomic_DNA"/>
</dbReference>
<comment type="caution">
    <text evidence="2">The sequence shown here is derived from an EMBL/GenBank/DDBJ whole genome shotgun (WGS) entry which is preliminary data.</text>
</comment>
<evidence type="ECO:0000313" key="3">
    <source>
        <dbReference type="Proteomes" id="UP000824200"/>
    </source>
</evidence>
<dbReference type="CDD" id="cd00146">
    <property type="entry name" value="PKD"/>
    <property type="match status" value="1"/>
</dbReference>
<dbReference type="SUPFAM" id="SSF51126">
    <property type="entry name" value="Pectin lyase-like"/>
    <property type="match status" value="1"/>
</dbReference>
<dbReference type="InterPro" id="IPR000601">
    <property type="entry name" value="PKD_dom"/>
</dbReference>